<feature type="region of interest" description="Disordered" evidence="1">
    <location>
        <begin position="1"/>
        <end position="33"/>
    </location>
</feature>
<protein>
    <submittedName>
        <fullName evidence="2">Uncharacterized protein</fullName>
    </submittedName>
</protein>
<organism evidence="2 3">
    <name type="scientific">Hymenochirus boettgeri</name>
    <name type="common">Congo dwarf clawed frog</name>
    <dbReference type="NCBI Taxonomy" id="247094"/>
    <lineage>
        <taxon>Eukaryota</taxon>
        <taxon>Metazoa</taxon>
        <taxon>Chordata</taxon>
        <taxon>Craniata</taxon>
        <taxon>Vertebrata</taxon>
        <taxon>Euteleostomi</taxon>
        <taxon>Amphibia</taxon>
        <taxon>Batrachia</taxon>
        <taxon>Anura</taxon>
        <taxon>Pipoidea</taxon>
        <taxon>Pipidae</taxon>
        <taxon>Pipinae</taxon>
        <taxon>Hymenochirus</taxon>
    </lineage>
</organism>
<proteinExistence type="predicted"/>
<keyword evidence="3" id="KW-1185">Reference proteome</keyword>
<dbReference type="AlphaFoldDB" id="A0A8T2IMA6"/>
<evidence type="ECO:0000256" key="1">
    <source>
        <dbReference type="SAM" id="MobiDB-lite"/>
    </source>
</evidence>
<dbReference type="OrthoDB" id="5772781at2759"/>
<evidence type="ECO:0000313" key="2">
    <source>
        <dbReference type="EMBL" id="KAG8431651.1"/>
    </source>
</evidence>
<reference evidence="2" key="1">
    <citation type="thesis" date="2020" institute="ProQuest LLC" country="789 East Eisenhower Parkway, Ann Arbor, MI, USA">
        <title>Comparative Genomics and Chromosome Evolution.</title>
        <authorList>
            <person name="Mudd A.B."/>
        </authorList>
    </citation>
    <scope>NUCLEOTIDE SEQUENCE</scope>
    <source>
        <strain evidence="2">Female2</strain>
        <tissue evidence="2">Blood</tissue>
    </source>
</reference>
<dbReference type="Proteomes" id="UP000812440">
    <property type="component" value="Unassembled WGS sequence"/>
</dbReference>
<name>A0A8T2IMA6_9PIPI</name>
<comment type="caution">
    <text evidence="2">The sequence shown here is derived from an EMBL/GenBank/DDBJ whole genome shotgun (WGS) entry which is preliminary data.</text>
</comment>
<accession>A0A8T2IMA6</accession>
<gene>
    <name evidence="2" type="ORF">GDO86_020603</name>
</gene>
<sequence length="78" mass="8480">MLRKRQSCSMRRSDSHQAVKSPPLLDSPDSNREPIVKLSSKLTSVSLRGISTSSSAGDLNADDFHGNYAFEGIGDEDL</sequence>
<dbReference type="EMBL" id="JAACNH010000105">
    <property type="protein sequence ID" value="KAG8431651.1"/>
    <property type="molecule type" value="Genomic_DNA"/>
</dbReference>
<evidence type="ECO:0000313" key="3">
    <source>
        <dbReference type="Proteomes" id="UP000812440"/>
    </source>
</evidence>